<dbReference type="Gene3D" id="2.60.120.200">
    <property type="match status" value="1"/>
</dbReference>
<accession>A0A9Q0FSQ5</accession>
<evidence type="ECO:0000313" key="5">
    <source>
        <dbReference type="EMBL" id="KAJ4835731.1"/>
    </source>
</evidence>
<dbReference type="Pfam" id="PF00337">
    <property type="entry name" value="Gal-bind_lectin"/>
    <property type="match status" value="1"/>
</dbReference>
<comment type="caution">
    <text evidence="5">The sequence shown here is derived from an EMBL/GenBank/DDBJ whole genome shotgun (WGS) entry which is preliminary data.</text>
</comment>
<gene>
    <name evidence="5" type="ORF">Tsubulata_048548</name>
</gene>
<proteinExistence type="predicted"/>
<dbReference type="Proteomes" id="UP001141552">
    <property type="component" value="Unassembled WGS sequence"/>
</dbReference>
<evidence type="ECO:0000256" key="3">
    <source>
        <dbReference type="SAM" id="Phobius"/>
    </source>
</evidence>
<dbReference type="PROSITE" id="PS51304">
    <property type="entry name" value="GALECTIN"/>
    <property type="match status" value="1"/>
</dbReference>
<evidence type="ECO:0000256" key="2">
    <source>
        <dbReference type="SAM" id="MobiDB-lite"/>
    </source>
</evidence>
<name>A0A9Q0FSQ5_9ROSI</name>
<reference evidence="5" key="2">
    <citation type="journal article" date="2023" name="Plants (Basel)">
        <title>Annotation of the Turnera subulata (Passifloraceae) Draft Genome Reveals the S-Locus Evolved after the Divergence of Turneroideae from Passifloroideae in a Stepwise Manner.</title>
        <authorList>
            <person name="Henning P.M."/>
            <person name="Roalson E.H."/>
            <person name="Mir W."/>
            <person name="McCubbin A.G."/>
            <person name="Shore J.S."/>
        </authorList>
    </citation>
    <scope>NUCLEOTIDE SEQUENCE</scope>
    <source>
        <strain evidence="5">F60SS</strain>
    </source>
</reference>
<keyword evidence="3" id="KW-1133">Transmembrane helix</keyword>
<feature type="region of interest" description="Disordered" evidence="2">
    <location>
        <begin position="76"/>
        <end position="97"/>
    </location>
</feature>
<protein>
    <recommendedName>
        <fullName evidence="1">Galectin</fullName>
    </recommendedName>
</protein>
<dbReference type="GO" id="GO:0030246">
    <property type="term" value="F:carbohydrate binding"/>
    <property type="evidence" value="ECO:0007669"/>
    <property type="project" value="UniProtKB-UniRule"/>
</dbReference>
<sequence>MGDPDVGLGSWVTRICLVGLGLLGLEWWAGRDGLGLKSPSSSTLALVAGFPGGGDDVTPPVRAAERGGFVRQRRPSRPFNWVNSAEPTHSEQQQQAAASRPVKALQIVVELPCGLTLGSHITVVGKPRAAHPEMEPKIALGLNTVEGEDPPRILHFNTRLKGDWSGRPVIELNTCYRMQWGVASRCEGWKSKVDDETVGGAVELVGFTNGGSDD</sequence>
<keyword evidence="1" id="KW-0430">Lectin</keyword>
<evidence type="ECO:0000313" key="6">
    <source>
        <dbReference type="Proteomes" id="UP001141552"/>
    </source>
</evidence>
<dbReference type="EMBL" id="JAKUCV010004320">
    <property type="protein sequence ID" value="KAJ4835731.1"/>
    <property type="molecule type" value="Genomic_DNA"/>
</dbReference>
<dbReference type="OrthoDB" id="1476985at2759"/>
<organism evidence="5 6">
    <name type="scientific">Turnera subulata</name>
    <dbReference type="NCBI Taxonomy" id="218843"/>
    <lineage>
        <taxon>Eukaryota</taxon>
        <taxon>Viridiplantae</taxon>
        <taxon>Streptophyta</taxon>
        <taxon>Embryophyta</taxon>
        <taxon>Tracheophyta</taxon>
        <taxon>Spermatophyta</taxon>
        <taxon>Magnoliopsida</taxon>
        <taxon>eudicotyledons</taxon>
        <taxon>Gunneridae</taxon>
        <taxon>Pentapetalae</taxon>
        <taxon>rosids</taxon>
        <taxon>fabids</taxon>
        <taxon>Malpighiales</taxon>
        <taxon>Passifloraceae</taxon>
        <taxon>Turnera</taxon>
    </lineage>
</organism>
<feature type="compositionally biased region" description="Polar residues" evidence="2">
    <location>
        <begin position="81"/>
        <end position="97"/>
    </location>
</feature>
<keyword evidence="3" id="KW-0812">Transmembrane</keyword>
<feature type="transmembrane region" description="Helical" evidence="3">
    <location>
        <begin position="12"/>
        <end position="29"/>
    </location>
</feature>
<reference evidence="5" key="1">
    <citation type="submission" date="2022-02" db="EMBL/GenBank/DDBJ databases">
        <authorList>
            <person name="Henning P.M."/>
            <person name="McCubbin A.G."/>
            <person name="Shore J.S."/>
        </authorList>
    </citation>
    <scope>NUCLEOTIDE SEQUENCE</scope>
    <source>
        <strain evidence="5">F60SS</strain>
        <tissue evidence="5">Leaves</tissue>
    </source>
</reference>
<dbReference type="GO" id="GO:1901137">
    <property type="term" value="P:carbohydrate derivative biosynthetic process"/>
    <property type="evidence" value="ECO:0007669"/>
    <property type="project" value="UniProtKB-ARBA"/>
</dbReference>
<keyword evidence="6" id="KW-1185">Reference proteome</keyword>
<keyword evidence="3" id="KW-0472">Membrane</keyword>
<evidence type="ECO:0000259" key="4">
    <source>
        <dbReference type="PROSITE" id="PS51304"/>
    </source>
</evidence>
<feature type="domain" description="Galectin" evidence="4">
    <location>
        <begin position="107"/>
        <end position="214"/>
    </location>
</feature>
<dbReference type="InterPro" id="IPR001079">
    <property type="entry name" value="Galectin_CRD"/>
</dbReference>
<evidence type="ECO:0000256" key="1">
    <source>
        <dbReference type="RuleBase" id="RU102079"/>
    </source>
</evidence>
<dbReference type="AlphaFoldDB" id="A0A9Q0FSQ5"/>
<dbReference type="SUPFAM" id="SSF49899">
    <property type="entry name" value="Concanavalin A-like lectins/glucanases"/>
    <property type="match status" value="1"/>
</dbReference>
<dbReference type="InterPro" id="IPR013320">
    <property type="entry name" value="ConA-like_dom_sf"/>
</dbReference>